<keyword evidence="1" id="KW-1133">Transmembrane helix</keyword>
<comment type="caution">
    <text evidence="2">The sequence shown here is derived from an EMBL/GenBank/DDBJ whole genome shotgun (WGS) entry which is preliminary data.</text>
</comment>
<dbReference type="STRING" id="1077974.GOEFS_132_00270"/>
<keyword evidence="1" id="KW-0472">Membrane</keyword>
<evidence type="ECO:0000256" key="1">
    <source>
        <dbReference type="SAM" id="Phobius"/>
    </source>
</evidence>
<dbReference type="OrthoDB" id="190895at2"/>
<evidence type="ECO:0000313" key="3">
    <source>
        <dbReference type="Proteomes" id="UP000035034"/>
    </source>
</evidence>
<feature type="transmembrane region" description="Helical" evidence="1">
    <location>
        <begin position="21"/>
        <end position="40"/>
    </location>
</feature>
<keyword evidence="1" id="KW-0812">Transmembrane</keyword>
<dbReference type="RefSeq" id="WP_007320131.1">
    <property type="nucleotide sequence ID" value="NZ_BAEH01000132.1"/>
</dbReference>
<dbReference type="EMBL" id="BAEH01000132">
    <property type="protein sequence ID" value="GAB20796.1"/>
    <property type="molecule type" value="Genomic_DNA"/>
</dbReference>
<dbReference type="eggNOG" id="ENOG5031VTE">
    <property type="taxonomic scope" value="Bacteria"/>
</dbReference>
<evidence type="ECO:0008006" key="4">
    <source>
        <dbReference type="Google" id="ProtNLM"/>
    </source>
</evidence>
<gene>
    <name evidence="2" type="ORF">GOEFS_132_00270</name>
</gene>
<dbReference type="AlphaFoldDB" id="H0R6U5"/>
<protein>
    <recommendedName>
        <fullName evidence="4">DUF3137 domain-containing protein</fullName>
    </recommendedName>
</protein>
<name>H0R6U5_9ACTN</name>
<reference evidence="2 3" key="1">
    <citation type="submission" date="2011-12" db="EMBL/GenBank/DDBJ databases">
        <title>Whole genome shotgun sequence of Gordonia effusa NBRC 100432.</title>
        <authorList>
            <person name="Yoshida I."/>
            <person name="Takarada H."/>
            <person name="Hosoyama A."/>
            <person name="Tsuchikane K."/>
            <person name="Katsumata H."/>
            <person name="Yamazaki S."/>
            <person name="Fujita N."/>
        </authorList>
    </citation>
    <scope>NUCLEOTIDE SEQUENCE [LARGE SCALE GENOMIC DNA]</scope>
    <source>
        <strain evidence="2 3">NBRC 100432</strain>
    </source>
</reference>
<organism evidence="2 3">
    <name type="scientific">Gordonia effusa NBRC 100432</name>
    <dbReference type="NCBI Taxonomy" id="1077974"/>
    <lineage>
        <taxon>Bacteria</taxon>
        <taxon>Bacillati</taxon>
        <taxon>Actinomycetota</taxon>
        <taxon>Actinomycetes</taxon>
        <taxon>Mycobacteriales</taxon>
        <taxon>Gordoniaceae</taxon>
        <taxon>Gordonia</taxon>
    </lineage>
</organism>
<evidence type="ECO:0000313" key="2">
    <source>
        <dbReference type="EMBL" id="GAB20796.1"/>
    </source>
</evidence>
<feature type="transmembrane region" description="Helical" evidence="1">
    <location>
        <begin position="46"/>
        <end position="68"/>
    </location>
</feature>
<accession>H0R6U5</accession>
<sequence>MPVPTFDDPAPYRSHIPRQSVLNWLTLVTFAALVVVQVVYWPLLGFLVPSITIALATPLLAFGPAGAITRALRKRELSTWSAAHGFAVLDKPDWPIPALPIAPFTIARARRKKVRTGMTGQVGAFPAWYIFYTWVNNNWVQFSTHYRNVYALRLPKALPPLTIGPTISTEAGSSVPFESIDFNKYWWVTCSDPAFAKAVITPVTMDRLLALGVPVTATTRIAIVGNELVAISISGTRGADTTRMYSALRIVAEGISPYVWEEYGQ</sequence>
<dbReference type="Proteomes" id="UP000035034">
    <property type="component" value="Unassembled WGS sequence"/>
</dbReference>
<proteinExistence type="predicted"/>
<keyword evidence="3" id="KW-1185">Reference proteome</keyword>